<evidence type="ECO:0000313" key="2">
    <source>
        <dbReference type="Proteomes" id="UP000837803"/>
    </source>
</evidence>
<comment type="caution">
    <text evidence="1">The sequence shown here is derived from an EMBL/GenBank/DDBJ whole genome shotgun (WGS) entry which is preliminary data.</text>
</comment>
<dbReference type="Pfam" id="PF13620">
    <property type="entry name" value="CarboxypepD_reg"/>
    <property type="match status" value="1"/>
</dbReference>
<dbReference type="RefSeq" id="WP_238749056.1">
    <property type="nucleotide sequence ID" value="NZ_CAKLPZ010000001.1"/>
</dbReference>
<accession>A0ABM9AVY1</accession>
<protein>
    <recommendedName>
        <fullName evidence="3">Carboxypeptidase regulatory-like domain-containing protein</fullName>
    </recommendedName>
</protein>
<dbReference type="InterPro" id="IPR008969">
    <property type="entry name" value="CarboxyPept-like_regulatory"/>
</dbReference>
<evidence type="ECO:0008006" key="3">
    <source>
        <dbReference type="Google" id="ProtNLM"/>
    </source>
</evidence>
<dbReference type="EMBL" id="CAKLPZ010000001">
    <property type="protein sequence ID" value="CAH0998835.1"/>
    <property type="molecule type" value="Genomic_DNA"/>
</dbReference>
<keyword evidence="2" id="KW-1185">Reference proteome</keyword>
<dbReference type="SUPFAM" id="SSF49464">
    <property type="entry name" value="Carboxypeptidase regulatory domain-like"/>
    <property type="match status" value="1"/>
</dbReference>
<gene>
    <name evidence="1" type="ORF">LEM8419_00150</name>
</gene>
<proteinExistence type="predicted"/>
<organism evidence="1 2">
    <name type="scientific">Neolewinella maritima</name>
    <dbReference type="NCBI Taxonomy" id="1383882"/>
    <lineage>
        <taxon>Bacteria</taxon>
        <taxon>Pseudomonadati</taxon>
        <taxon>Bacteroidota</taxon>
        <taxon>Saprospiria</taxon>
        <taxon>Saprospirales</taxon>
        <taxon>Lewinellaceae</taxon>
        <taxon>Neolewinella</taxon>
    </lineage>
</organism>
<name>A0ABM9AVY1_9BACT</name>
<reference evidence="1" key="1">
    <citation type="submission" date="2021-12" db="EMBL/GenBank/DDBJ databases">
        <authorList>
            <person name="Rodrigo-Torres L."/>
            <person name="Arahal R. D."/>
            <person name="Lucena T."/>
        </authorList>
    </citation>
    <scope>NUCLEOTIDE SEQUENCE</scope>
    <source>
        <strain evidence="1">CECT 8419</strain>
    </source>
</reference>
<sequence length="83" mass="8978">MQTINGKLVDQYGAPVADATLSIVRASAPVPDIAMLSDHAGRFYLDDFPNGSYRLQVTVDGISEAVDFTVPRPTASLTIRINR</sequence>
<evidence type="ECO:0000313" key="1">
    <source>
        <dbReference type="EMBL" id="CAH0998835.1"/>
    </source>
</evidence>
<dbReference type="Proteomes" id="UP000837803">
    <property type="component" value="Unassembled WGS sequence"/>
</dbReference>
<dbReference type="Gene3D" id="2.60.40.1120">
    <property type="entry name" value="Carboxypeptidase-like, regulatory domain"/>
    <property type="match status" value="1"/>
</dbReference>